<accession>A0A1C4D2V6</accession>
<sequence>MAMQNEGRYETEIVDTKETLPFVLKLIIGTEAKGEYILLNRLCTSTTALVQCIYKVQELKPIRLHYHYESPMNITFIWNKVYEGQKNIKESKYEINEKKQKVLIYEHGKTEFFYPWRCGLYHFEVNIEDRTYYGAFQIVPKNFFDDQFEMIQNYVKSILNELILDRGYYKKTFSALSDIEDSSYLVLLRKLPQKMKKIKQIFKKIESSSKFIHEYKWEEKERKATRKGAIVAERKPYAKYYNRKFIEQKNSKENAFLKFKAMQFYFYLLEAESFLRQTIEILERAKRKKSEEFQAVKTIIQTIERNGSVTDREKQKYKNIHLLKEADLRKSSMKIQEYKILAHFVHESVQYFQTLMHSPFWREVSETGNMYSHDLPIPHQQLLQHLDVLPQYTEQSPSLLFVYKPTFLVYEYYAFFIVISMLEQIGFEARNSIREQIQEHFYVDGLQDGTTVVLHRDDIRVHVAFNDLIETHPLIALSKGSNFYNGEDTKKPDIRLDCYVKEEGKYVYQSSIIIEVKYSPMYNIFQHVGNTKATEQMYKYWSIKYVEEQDGKRVYYRRAIYEVICVYPGSHMHSKKIESGCGVFLQLYPYKTKQGEEKLAGKHGMVQIFEKWLKSMKK</sequence>
<evidence type="ECO:0000313" key="2">
    <source>
        <dbReference type="Proteomes" id="UP000195991"/>
    </source>
</evidence>
<evidence type="ECO:0000313" key="1">
    <source>
        <dbReference type="EMBL" id="SCC25621.1"/>
    </source>
</evidence>
<dbReference type="Proteomes" id="UP000195991">
    <property type="component" value="Unassembled WGS sequence"/>
</dbReference>
<dbReference type="EMBL" id="FMBI01000027">
    <property type="protein sequence ID" value="SCC25621.1"/>
    <property type="molecule type" value="Genomic_DNA"/>
</dbReference>
<name>A0A1C4D2V6_BACTU</name>
<proteinExistence type="predicted"/>
<organism evidence="1 2">
    <name type="scientific">Bacillus thuringiensis</name>
    <dbReference type="NCBI Taxonomy" id="1428"/>
    <lineage>
        <taxon>Bacteria</taxon>
        <taxon>Bacillati</taxon>
        <taxon>Bacillota</taxon>
        <taxon>Bacilli</taxon>
        <taxon>Bacillales</taxon>
        <taxon>Bacillaceae</taxon>
        <taxon>Bacillus</taxon>
        <taxon>Bacillus cereus group</taxon>
    </lineage>
</organism>
<reference evidence="1 2" key="1">
    <citation type="submission" date="2016-08" db="EMBL/GenBank/DDBJ databases">
        <authorList>
            <person name="Seilhamer J.J."/>
        </authorList>
    </citation>
    <scope>NUCLEOTIDE SEQUENCE [LARGE SCALE GENOMIC DNA]</scope>
    <source>
        <strain evidence="1 2">IEBC_T61001</strain>
    </source>
</reference>
<protein>
    <recommendedName>
        <fullName evidence="3">Group-specific protein</fullName>
    </recommendedName>
</protein>
<gene>
    <name evidence="1" type="ORF">BTT61001_02214</name>
</gene>
<dbReference type="AlphaFoldDB" id="A0A1C4D2V6"/>
<evidence type="ECO:0008006" key="3">
    <source>
        <dbReference type="Google" id="ProtNLM"/>
    </source>
</evidence>